<accession>A0A225WTI4</accession>
<evidence type="ECO:0000313" key="2">
    <source>
        <dbReference type="EMBL" id="OWZ20925.1"/>
    </source>
</evidence>
<organism evidence="2 3">
    <name type="scientific">Phytophthora megakarya</name>
    <dbReference type="NCBI Taxonomy" id="4795"/>
    <lineage>
        <taxon>Eukaryota</taxon>
        <taxon>Sar</taxon>
        <taxon>Stramenopiles</taxon>
        <taxon>Oomycota</taxon>
        <taxon>Peronosporomycetes</taxon>
        <taxon>Peronosporales</taxon>
        <taxon>Peronosporaceae</taxon>
        <taxon>Phytophthora</taxon>
    </lineage>
</organism>
<sequence length="136" mass="15675">MEVFGQHRCSDDGSGRSGRRPSAALRNRNLQGGRRRTIDDLDLPTFLPTPQTSVSTWIARVELALTGARLSGRGEWTDQELYYILGPKLQEIAGRWWIQMDRKLRDHDRMWSTLKTALTNEYGERPDKSMAEWRVG</sequence>
<name>A0A225WTI4_9STRA</name>
<dbReference type="EMBL" id="NBNE01000274">
    <property type="protein sequence ID" value="OWZ20925.1"/>
    <property type="molecule type" value="Genomic_DNA"/>
</dbReference>
<dbReference type="OrthoDB" id="129259at2759"/>
<dbReference type="AlphaFoldDB" id="A0A225WTI4"/>
<evidence type="ECO:0000313" key="3">
    <source>
        <dbReference type="Proteomes" id="UP000198211"/>
    </source>
</evidence>
<protein>
    <submittedName>
        <fullName evidence="2">Uncharacterized protein</fullName>
    </submittedName>
</protein>
<feature type="region of interest" description="Disordered" evidence="1">
    <location>
        <begin position="1"/>
        <end position="22"/>
    </location>
</feature>
<reference evidence="3" key="1">
    <citation type="submission" date="2017-03" db="EMBL/GenBank/DDBJ databases">
        <title>Phytopthora megakarya and P. palmivora, two closely related causual agents of cacao black pod achieved similar genome size and gene model numbers by different mechanisms.</title>
        <authorList>
            <person name="Ali S."/>
            <person name="Shao J."/>
            <person name="Larry D.J."/>
            <person name="Kronmiller B."/>
            <person name="Shen D."/>
            <person name="Strem M.D."/>
            <person name="Melnick R.L."/>
            <person name="Guiltinan M.J."/>
            <person name="Tyler B.M."/>
            <person name="Meinhardt L.W."/>
            <person name="Bailey B.A."/>
        </authorList>
    </citation>
    <scope>NUCLEOTIDE SEQUENCE [LARGE SCALE GENOMIC DNA]</scope>
    <source>
        <strain evidence="3">zdho120</strain>
    </source>
</reference>
<gene>
    <name evidence="2" type="ORF">PHMEG_0004600</name>
</gene>
<dbReference type="Proteomes" id="UP000198211">
    <property type="component" value="Unassembled WGS sequence"/>
</dbReference>
<proteinExistence type="predicted"/>
<keyword evidence="3" id="KW-1185">Reference proteome</keyword>
<evidence type="ECO:0000256" key="1">
    <source>
        <dbReference type="SAM" id="MobiDB-lite"/>
    </source>
</evidence>
<comment type="caution">
    <text evidence="2">The sequence shown here is derived from an EMBL/GenBank/DDBJ whole genome shotgun (WGS) entry which is preliminary data.</text>
</comment>